<proteinExistence type="predicted"/>
<organism evidence="1 2">
    <name type="scientific">Bradyrhizobium lupini HPC(L)</name>
    <dbReference type="NCBI Taxonomy" id="1229491"/>
    <lineage>
        <taxon>Bacteria</taxon>
        <taxon>Pseudomonadati</taxon>
        <taxon>Pseudomonadota</taxon>
        <taxon>Alphaproteobacteria</taxon>
        <taxon>Hyphomicrobiales</taxon>
        <taxon>Nitrobacteraceae</taxon>
        <taxon>Bradyrhizobium</taxon>
    </lineage>
</organism>
<dbReference type="EMBL" id="AMQQ01000029">
    <property type="protein sequence ID" value="EKJ94388.1"/>
    <property type="molecule type" value="Genomic_DNA"/>
</dbReference>
<dbReference type="Pfam" id="PF05930">
    <property type="entry name" value="Phage_AlpA"/>
    <property type="match status" value="1"/>
</dbReference>
<dbReference type="Gene3D" id="1.10.238.160">
    <property type="match status" value="1"/>
</dbReference>
<comment type="caution">
    <text evidence="1">The sequence shown here is derived from an EMBL/GenBank/DDBJ whole genome shotgun (WGS) entry which is preliminary data.</text>
</comment>
<keyword evidence="2" id="KW-1185">Reference proteome</keyword>
<evidence type="ECO:0000313" key="1">
    <source>
        <dbReference type="EMBL" id="EKJ94388.1"/>
    </source>
</evidence>
<evidence type="ECO:0000313" key="2">
    <source>
        <dbReference type="Proteomes" id="UP000017668"/>
    </source>
</evidence>
<protein>
    <submittedName>
        <fullName evidence="1">Prophage CP4-57 regulatory</fullName>
    </submittedName>
</protein>
<sequence length="64" mass="7392">MRLLSLEDIHARGISFSRPHIYDLISNGKFPKPVKIGSRKNAWLESEIDEWIKSRVAERDRSAA</sequence>
<dbReference type="InterPro" id="IPR010260">
    <property type="entry name" value="AlpA"/>
</dbReference>
<name>A0ABN0HIE4_RHILU</name>
<dbReference type="Proteomes" id="UP000017668">
    <property type="component" value="Unassembled WGS sequence"/>
</dbReference>
<gene>
    <name evidence="1" type="ORF">C241_19517</name>
</gene>
<accession>A0ABN0HIE4</accession>
<dbReference type="RefSeq" id="WP_006699673.1">
    <property type="nucleotide sequence ID" value="NZ_AMQQ01000029.1"/>
</dbReference>
<reference evidence="1 2" key="1">
    <citation type="journal article" date="2013" name="Genome Announc.">
        <title>Genome Sequence of Rhizobium lupini HPC(L) Isolated from Saline Desert Soil, Kutch (Gujarat).</title>
        <authorList>
            <person name="Agarwal L."/>
            <person name="Purohit H.J."/>
        </authorList>
    </citation>
    <scope>NUCLEOTIDE SEQUENCE [LARGE SCALE GENOMIC DNA]</scope>
    <source>
        <strain evidence="2">HPC(L)</strain>
    </source>
</reference>